<dbReference type="AlphaFoldDB" id="A0A9Q8PCF8"/>
<sequence length="219" mass="23215">MAPTWRALLTLGTLLGASSIAHAEDYLRTTSFTNCESSNQFNASTFNITITPENRTIVFDLGGDITFTGNASLDFSIIINGNEAQLFRQDGCIADYPAFCPTTPGQINLNSNIELSETASDMIPEELYTMPDLDAQFKLSFNDTATGQPWGCIEANLTNGVTEASAMNNASSTSDTSRTTNATNGTTTPEGSESSATMTSIFSTLAVGVPAIIAMTLCL</sequence>
<dbReference type="RefSeq" id="XP_047764290.1">
    <property type="nucleotide sequence ID" value="XM_047909370.1"/>
</dbReference>
<dbReference type="Proteomes" id="UP000756132">
    <property type="component" value="Chromosome 7"/>
</dbReference>
<feature type="domain" description="ML-like" evidence="3">
    <location>
        <begin position="25"/>
        <end position="164"/>
    </location>
</feature>
<keyword evidence="5" id="KW-1185">Reference proteome</keyword>
<dbReference type="KEGG" id="ffu:CLAFUR5_10222"/>
<dbReference type="PANTHER" id="PTHR31145">
    <property type="entry name" value="INTEGRAL MEMBRANE PROTEIN (AFU_ORTHOLOGUE AFUA_7G01610)"/>
    <property type="match status" value="1"/>
</dbReference>
<organism evidence="4 5">
    <name type="scientific">Passalora fulva</name>
    <name type="common">Tomato leaf mold</name>
    <name type="synonym">Cladosporium fulvum</name>
    <dbReference type="NCBI Taxonomy" id="5499"/>
    <lineage>
        <taxon>Eukaryota</taxon>
        <taxon>Fungi</taxon>
        <taxon>Dikarya</taxon>
        <taxon>Ascomycota</taxon>
        <taxon>Pezizomycotina</taxon>
        <taxon>Dothideomycetes</taxon>
        <taxon>Dothideomycetidae</taxon>
        <taxon>Mycosphaerellales</taxon>
        <taxon>Mycosphaerellaceae</taxon>
        <taxon>Fulvia</taxon>
    </lineage>
</organism>
<evidence type="ECO:0000259" key="3">
    <source>
        <dbReference type="SMART" id="SM01320"/>
    </source>
</evidence>
<feature type="chain" id="PRO_5040303062" evidence="2">
    <location>
        <begin position="24"/>
        <end position="219"/>
    </location>
</feature>
<proteinExistence type="predicted"/>
<evidence type="ECO:0000313" key="4">
    <source>
        <dbReference type="EMBL" id="UJO19924.1"/>
    </source>
</evidence>
<dbReference type="InterPro" id="IPR040241">
    <property type="entry name" value="TRP_Flc/Pkd2-like"/>
</dbReference>
<dbReference type="GeneID" id="71990100"/>
<dbReference type="OrthoDB" id="3649788at2759"/>
<gene>
    <name evidence="4" type="ORF">CLAFUR5_10222</name>
</gene>
<dbReference type="GO" id="GO:0016020">
    <property type="term" value="C:membrane"/>
    <property type="evidence" value="ECO:0007669"/>
    <property type="project" value="TreeGrafter"/>
</dbReference>
<name>A0A9Q8PCF8_PASFU</name>
<evidence type="ECO:0000256" key="1">
    <source>
        <dbReference type="SAM" id="MobiDB-lite"/>
    </source>
</evidence>
<feature type="compositionally biased region" description="Low complexity" evidence="1">
    <location>
        <begin position="176"/>
        <end position="188"/>
    </location>
</feature>
<evidence type="ECO:0000313" key="5">
    <source>
        <dbReference type="Proteomes" id="UP000756132"/>
    </source>
</evidence>
<dbReference type="PANTHER" id="PTHR31145:SF2">
    <property type="entry name" value="FLAVIN CARRIER PROTEIN 2"/>
    <property type="match status" value="1"/>
</dbReference>
<reference evidence="4" key="1">
    <citation type="submission" date="2021-12" db="EMBL/GenBank/DDBJ databases">
        <authorList>
            <person name="Zaccaron A."/>
            <person name="Stergiopoulos I."/>
        </authorList>
    </citation>
    <scope>NUCLEOTIDE SEQUENCE</scope>
    <source>
        <strain evidence="4">Race5_Kim</strain>
    </source>
</reference>
<dbReference type="OMA" id="NCESSNQ"/>
<keyword evidence="2" id="KW-0732">Signal</keyword>
<dbReference type="GO" id="GO:0055085">
    <property type="term" value="P:transmembrane transport"/>
    <property type="evidence" value="ECO:0007669"/>
    <property type="project" value="TreeGrafter"/>
</dbReference>
<dbReference type="EMBL" id="CP090169">
    <property type="protein sequence ID" value="UJO19924.1"/>
    <property type="molecule type" value="Genomic_DNA"/>
</dbReference>
<reference evidence="4" key="2">
    <citation type="journal article" date="2022" name="Microb. Genom.">
        <title>A chromosome-scale genome assembly of the tomato pathogen Cladosporium fulvum reveals a compartmentalized genome architecture and the presence of a dispensable chromosome.</title>
        <authorList>
            <person name="Zaccaron A.Z."/>
            <person name="Chen L.H."/>
            <person name="Samaras A."/>
            <person name="Stergiopoulos I."/>
        </authorList>
    </citation>
    <scope>NUCLEOTIDE SEQUENCE</scope>
    <source>
        <strain evidence="4">Race5_Kim</strain>
    </source>
</reference>
<evidence type="ECO:0000256" key="2">
    <source>
        <dbReference type="SAM" id="SignalP"/>
    </source>
</evidence>
<dbReference type="Pfam" id="PF14558">
    <property type="entry name" value="TRP_N"/>
    <property type="match status" value="1"/>
</dbReference>
<dbReference type="InterPro" id="IPR032800">
    <property type="entry name" value="TRP_N"/>
</dbReference>
<dbReference type="GO" id="GO:0009272">
    <property type="term" value="P:fungal-type cell wall biogenesis"/>
    <property type="evidence" value="ECO:0007669"/>
    <property type="project" value="TreeGrafter"/>
</dbReference>
<feature type="signal peptide" evidence="2">
    <location>
        <begin position="1"/>
        <end position="23"/>
    </location>
</feature>
<feature type="region of interest" description="Disordered" evidence="1">
    <location>
        <begin position="167"/>
        <end position="196"/>
    </location>
</feature>
<dbReference type="SMART" id="SM01320">
    <property type="entry name" value="TRP_N"/>
    <property type="match status" value="1"/>
</dbReference>
<protein>
    <submittedName>
        <fullName evidence="4">Flavin carrier protein 2</fullName>
    </submittedName>
</protein>
<accession>A0A9Q8PCF8</accession>